<sequence>MGMIVMTYDDSHSKKRKPKKKIIEHLPTSTITIHAYEQTPLQWIRWLRSSSLKNGTAVVCRQAHSDRGHTWTQYNGILKHHHEHYHASAYGAVRHHPVVPAANSSP</sequence>
<organism evidence="2 3">
    <name type="scientific">Lactuca virosa</name>
    <dbReference type="NCBI Taxonomy" id="75947"/>
    <lineage>
        <taxon>Eukaryota</taxon>
        <taxon>Viridiplantae</taxon>
        <taxon>Streptophyta</taxon>
        <taxon>Embryophyta</taxon>
        <taxon>Tracheophyta</taxon>
        <taxon>Spermatophyta</taxon>
        <taxon>Magnoliopsida</taxon>
        <taxon>eudicotyledons</taxon>
        <taxon>Gunneridae</taxon>
        <taxon>Pentapetalae</taxon>
        <taxon>asterids</taxon>
        <taxon>campanulids</taxon>
        <taxon>Asterales</taxon>
        <taxon>Asteraceae</taxon>
        <taxon>Cichorioideae</taxon>
        <taxon>Cichorieae</taxon>
        <taxon>Lactucinae</taxon>
        <taxon>Lactuca</taxon>
    </lineage>
</organism>
<protein>
    <submittedName>
        <fullName evidence="2">Uncharacterized protein</fullName>
    </submittedName>
</protein>
<accession>A0AAU9LX62</accession>
<gene>
    <name evidence="2" type="ORF">LVIROSA_LOCUS6555</name>
</gene>
<comment type="caution">
    <text evidence="2">The sequence shown here is derived from an EMBL/GenBank/DDBJ whole genome shotgun (WGS) entry which is preliminary data.</text>
</comment>
<dbReference type="AlphaFoldDB" id="A0AAU9LX62"/>
<evidence type="ECO:0000313" key="2">
    <source>
        <dbReference type="EMBL" id="CAH1418992.1"/>
    </source>
</evidence>
<evidence type="ECO:0000313" key="3">
    <source>
        <dbReference type="Proteomes" id="UP001157418"/>
    </source>
</evidence>
<proteinExistence type="predicted"/>
<dbReference type="Proteomes" id="UP001157418">
    <property type="component" value="Unassembled WGS sequence"/>
</dbReference>
<reference evidence="2 3" key="1">
    <citation type="submission" date="2022-01" db="EMBL/GenBank/DDBJ databases">
        <authorList>
            <person name="Xiong W."/>
            <person name="Schranz E."/>
        </authorList>
    </citation>
    <scope>NUCLEOTIDE SEQUENCE [LARGE SCALE GENOMIC DNA]</scope>
</reference>
<name>A0AAU9LX62_9ASTR</name>
<dbReference type="EMBL" id="CAKMRJ010000203">
    <property type="protein sequence ID" value="CAH1418992.1"/>
    <property type="molecule type" value="Genomic_DNA"/>
</dbReference>
<evidence type="ECO:0000256" key="1">
    <source>
        <dbReference type="SAM" id="MobiDB-lite"/>
    </source>
</evidence>
<feature type="region of interest" description="Disordered" evidence="1">
    <location>
        <begin position="1"/>
        <end position="20"/>
    </location>
</feature>
<keyword evidence="3" id="KW-1185">Reference proteome</keyword>